<evidence type="ECO:0000256" key="1">
    <source>
        <dbReference type="ARBA" id="ARBA00006040"/>
    </source>
</evidence>
<evidence type="ECO:0000313" key="12">
    <source>
        <dbReference type="EMBL" id="QWF70672.1"/>
    </source>
</evidence>
<dbReference type="InterPro" id="IPR001567">
    <property type="entry name" value="Pept_M3A_M3B_dom"/>
</dbReference>
<evidence type="ECO:0000256" key="6">
    <source>
        <dbReference type="ARBA" id="ARBA00023049"/>
    </source>
</evidence>
<dbReference type="Pfam" id="PF01432">
    <property type="entry name" value="Peptidase_M3"/>
    <property type="match status" value="1"/>
</dbReference>
<proteinExistence type="inferred from homology"/>
<dbReference type="Gene3D" id="3.40.390.10">
    <property type="entry name" value="Collagenase (Catalytic Domain)"/>
    <property type="match status" value="1"/>
</dbReference>
<dbReference type="Gene3D" id="1.20.1050.40">
    <property type="entry name" value="Endopeptidase. Chain P, domain 1"/>
    <property type="match status" value="1"/>
</dbReference>
<dbReference type="InterPro" id="IPR034005">
    <property type="entry name" value="M3A_DCP"/>
</dbReference>
<evidence type="ECO:0000259" key="10">
    <source>
        <dbReference type="Pfam" id="PF01432"/>
    </source>
</evidence>
<comment type="cofactor">
    <cofactor evidence="9">
        <name>Zn(2+)</name>
        <dbReference type="ChEBI" id="CHEBI:29105"/>
    </cofactor>
    <text evidence="9">Binds 1 zinc ion.</text>
</comment>
<dbReference type="InterPro" id="IPR024080">
    <property type="entry name" value="Neurolysin/TOP_N"/>
</dbReference>
<dbReference type="Gene3D" id="1.10.1370.10">
    <property type="entry name" value="Neurolysin, domain 3"/>
    <property type="match status" value="1"/>
</dbReference>
<dbReference type="NCBIfam" id="NF008159">
    <property type="entry name" value="PRK10911.1"/>
    <property type="match status" value="1"/>
</dbReference>
<dbReference type="GO" id="GO:0006518">
    <property type="term" value="P:peptide metabolic process"/>
    <property type="evidence" value="ECO:0007669"/>
    <property type="project" value="TreeGrafter"/>
</dbReference>
<dbReference type="CDD" id="cd06456">
    <property type="entry name" value="M3A_DCP"/>
    <property type="match status" value="1"/>
</dbReference>
<evidence type="ECO:0000256" key="3">
    <source>
        <dbReference type="ARBA" id="ARBA00022723"/>
    </source>
</evidence>
<dbReference type="GO" id="GO:0005829">
    <property type="term" value="C:cytosol"/>
    <property type="evidence" value="ECO:0007669"/>
    <property type="project" value="UniProtKB-ARBA"/>
</dbReference>
<organism evidence="12 13">
    <name type="scientific">Methylomonas paludis</name>
    <dbReference type="NCBI Taxonomy" id="1173101"/>
    <lineage>
        <taxon>Bacteria</taxon>
        <taxon>Pseudomonadati</taxon>
        <taxon>Pseudomonadota</taxon>
        <taxon>Gammaproteobacteria</taxon>
        <taxon>Methylococcales</taxon>
        <taxon>Methylococcaceae</taxon>
        <taxon>Methylomonas</taxon>
    </lineage>
</organism>
<dbReference type="PANTHER" id="PTHR11804:SF84">
    <property type="entry name" value="SACCHAROLYSIN"/>
    <property type="match status" value="1"/>
</dbReference>
<evidence type="ECO:0000256" key="2">
    <source>
        <dbReference type="ARBA" id="ARBA00022670"/>
    </source>
</evidence>
<dbReference type="EMBL" id="CP073754">
    <property type="protein sequence ID" value="QWF70672.1"/>
    <property type="molecule type" value="Genomic_DNA"/>
</dbReference>
<dbReference type="EC" id="3.4.24.70" evidence="8"/>
<keyword evidence="13" id="KW-1185">Reference proteome</keyword>
<keyword evidence="2 9" id="KW-0645">Protease</keyword>
<keyword evidence="4 9" id="KW-0378">Hydrolase</keyword>
<evidence type="ECO:0000256" key="9">
    <source>
        <dbReference type="RuleBase" id="RU003435"/>
    </source>
</evidence>
<keyword evidence="6 9" id="KW-0482">Metalloprotease</keyword>
<dbReference type="GO" id="GO:0004222">
    <property type="term" value="F:metalloendopeptidase activity"/>
    <property type="evidence" value="ECO:0007669"/>
    <property type="project" value="UniProtKB-EC"/>
</dbReference>
<keyword evidence="3 9" id="KW-0479">Metal-binding</keyword>
<gene>
    <name evidence="12" type="primary">prlC</name>
    <name evidence="12" type="ORF">KEF85_15330</name>
</gene>
<evidence type="ECO:0000256" key="4">
    <source>
        <dbReference type="ARBA" id="ARBA00022801"/>
    </source>
</evidence>
<evidence type="ECO:0000256" key="7">
    <source>
        <dbReference type="ARBA" id="ARBA00024603"/>
    </source>
</evidence>
<feature type="domain" description="Peptidase M3A/M3B catalytic" evidence="10">
    <location>
        <begin position="222"/>
        <end position="676"/>
    </location>
</feature>
<comment type="similarity">
    <text evidence="1 9">Belongs to the peptidase M3 family.</text>
</comment>
<keyword evidence="5 9" id="KW-0862">Zinc</keyword>
<dbReference type="InterPro" id="IPR045090">
    <property type="entry name" value="Pept_M3A_M3B"/>
</dbReference>
<dbReference type="AlphaFoldDB" id="A0A975MMR4"/>
<reference evidence="12" key="1">
    <citation type="submission" date="2021-04" db="EMBL/GenBank/DDBJ databases">
        <title>Draft genome sequence data of methanotrophic Methylovulum sp. strain S1L and Methylomonas sp. strain S2AM isolated from boreal lake water columns.</title>
        <authorList>
            <person name="Rissanen A.J."/>
            <person name="Mangayil R."/>
            <person name="Svenning M.M."/>
            <person name="Khanongnuch R."/>
        </authorList>
    </citation>
    <scope>NUCLEOTIDE SEQUENCE</scope>
    <source>
        <strain evidence="12">S2AM</strain>
    </source>
</reference>
<evidence type="ECO:0000256" key="8">
    <source>
        <dbReference type="ARBA" id="ARBA00026100"/>
    </source>
</evidence>
<sequence length="679" mass="76470">MTNPLLEDTQLPQFSKIRPEHVEPAIDQLLTAARQTIAELTATGGPYSWDNLVAPLDDAEDRLNRAWSPVSHLNAVLNSEGLRSAYTACLEKLSEYGTEVGQNRDLYLAYQAIHDSAEFAGLERAQQKIISNALRDFHLSGVDLPAEQQARYKEISQQLSALGSQYENNLLDATNAWHKHIIDSDELAGLPESALAQAKQSAEAEGKTGWLLSLQFPSYLAVMTYADNRELRHELYRAFSTRASDQGPNAGTWDNSALMENILALRHEKAQLLGFNNFAEYSLATKMADSTTSVVSFLEDLADRSWRQARRDLAELKDFAAAEYGNHDVQAWDIGYYSEKMRQHFYQLSQEEVRAYFPSPKVIAGLFSIVKQLFGLEITAISDFDTWHPDVGFYQITDQHGQLRGHFYLDLFARSKKRGGAWMDDCASRRKTAKGIQTPVAYLVCNFTPPTGDVPALLSHDEVQTLFHEFGHGLHHMLTQIDYSGVSGINGVEWDAVELPSQFMENWCWEKPALALLSAHYQTGEPLPDTLFEKMLAAKNFQAGMQMVRQIEFSLFDFKIHQDYDPTRGGRIYPTLHQIREQVAVVKVPDFNRFAHSFSHIFAGGYAAGYYSYKWAEVLSSDAFSLFEENGIFDRATGESFLHNILEQGGSSEAMTLFKNFRGREPNIDALLRHNGIAA</sequence>
<name>A0A975MMR4_9GAMM</name>
<feature type="domain" description="Oligopeptidase A N-terminal" evidence="11">
    <location>
        <begin position="26"/>
        <end position="148"/>
    </location>
</feature>
<evidence type="ECO:0000313" key="13">
    <source>
        <dbReference type="Proteomes" id="UP000676649"/>
    </source>
</evidence>
<dbReference type="SUPFAM" id="SSF55486">
    <property type="entry name" value="Metalloproteases ('zincins'), catalytic domain"/>
    <property type="match status" value="1"/>
</dbReference>
<dbReference type="RefSeq" id="WP_215582068.1">
    <property type="nucleotide sequence ID" value="NZ_CP073754.1"/>
</dbReference>
<evidence type="ECO:0000259" key="11">
    <source>
        <dbReference type="Pfam" id="PF19310"/>
    </source>
</evidence>
<dbReference type="InterPro" id="IPR045666">
    <property type="entry name" value="OpdA_N"/>
</dbReference>
<dbReference type="Pfam" id="PF19310">
    <property type="entry name" value="TOP_N"/>
    <property type="match status" value="1"/>
</dbReference>
<dbReference type="InterPro" id="IPR024079">
    <property type="entry name" value="MetalloPept_cat_dom_sf"/>
</dbReference>
<dbReference type="GO" id="GO:0046872">
    <property type="term" value="F:metal ion binding"/>
    <property type="evidence" value="ECO:0007669"/>
    <property type="project" value="UniProtKB-UniRule"/>
</dbReference>
<dbReference type="FunFam" id="3.40.390.10:FF:000009">
    <property type="entry name" value="Oligopeptidase A"/>
    <property type="match status" value="1"/>
</dbReference>
<accession>A0A975MMR4</accession>
<evidence type="ECO:0000256" key="5">
    <source>
        <dbReference type="ARBA" id="ARBA00022833"/>
    </source>
</evidence>
<dbReference type="GO" id="GO:0006508">
    <property type="term" value="P:proteolysis"/>
    <property type="evidence" value="ECO:0007669"/>
    <property type="project" value="UniProtKB-KW"/>
</dbReference>
<protein>
    <recommendedName>
        <fullName evidence="8">oligopeptidase A</fullName>
        <ecNumber evidence="8">3.4.24.70</ecNumber>
    </recommendedName>
</protein>
<dbReference type="InterPro" id="IPR024077">
    <property type="entry name" value="Neurolysin/TOP_dom2"/>
</dbReference>
<dbReference type="Proteomes" id="UP000676649">
    <property type="component" value="Chromosome"/>
</dbReference>
<dbReference type="PANTHER" id="PTHR11804">
    <property type="entry name" value="PROTEASE M3 THIMET OLIGOPEPTIDASE-RELATED"/>
    <property type="match status" value="1"/>
</dbReference>
<dbReference type="KEGG" id="mpad:KEF85_15330"/>
<comment type="catalytic activity">
    <reaction evidence="7">
        <text>Hydrolysis of oligopeptides, with broad specificity. Gly or Ala commonly occur as P1 or P1' residues, but more distant residues are also important, as is shown by the fact that Z-Gly-Pro-Gly-|-Gly-Pro-Ala is cleaved, but not Z-(Gly)(5).</text>
        <dbReference type="EC" id="3.4.24.70"/>
    </reaction>
</comment>